<dbReference type="GO" id="GO:0005789">
    <property type="term" value="C:endoplasmic reticulum membrane"/>
    <property type="evidence" value="ECO:0007669"/>
    <property type="project" value="TreeGrafter"/>
</dbReference>
<dbReference type="Pfam" id="PF00487">
    <property type="entry name" value="FA_desaturase"/>
    <property type="match status" value="1"/>
</dbReference>
<evidence type="ECO:0000259" key="15">
    <source>
        <dbReference type="Pfam" id="PF00487"/>
    </source>
</evidence>
<keyword evidence="17" id="KW-1185">Reference proteome</keyword>
<proteinExistence type="inferred from homology"/>
<keyword evidence="7 12" id="KW-0560">Oxidoreductase</keyword>
<feature type="domain" description="Fatty acid desaturase" evidence="15">
    <location>
        <begin position="96"/>
        <end position="302"/>
    </location>
</feature>
<dbReference type="PRINTS" id="PR00075">
    <property type="entry name" value="FACDDSATRASE"/>
</dbReference>
<dbReference type="InterPro" id="IPR005804">
    <property type="entry name" value="FA_desaturase_dom"/>
</dbReference>
<dbReference type="GO" id="GO:0005506">
    <property type="term" value="F:iron ion binding"/>
    <property type="evidence" value="ECO:0007669"/>
    <property type="project" value="TreeGrafter"/>
</dbReference>
<dbReference type="PANTHER" id="PTHR11351">
    <property type="entry name" value="ACYL-COA DESATURASE"/>
    <property type="match status" value="1"/>
</dbReference>
<evidence type="ECO:0000256" key="13">
    <source>
        <dbReference type="SAM" id="MobiDB-lite"/>
    </source>
</evidence>
<evidence type="ECO:0000256" key="6">
    <source>
        <dbReference type="ARBA" id="ARBA00022989"/>
    </source>
</evidence>
<dbReference type="Proteomes" id="UP000094527">
    <property type="component" value="Unassembled WGS sequence"/>
</dbReference>
<evidence type="ECO:0000256" key="2">
    <source>
        <dbReference type="ARBA" id="ARBA00009295"/>
    </source>
</evidence>
<evidence type="ECO:0000256" key="9">
    <source>
        <dbReference type="ARBA" id="ARBA00023098"/>
    </source>
</evidence>
<protein>
    <submittedName>
        <fullName evidence="16">Acyl-CoA Delta(11) desaturase</fullName>
    </submittedName>
</protein>
<feature type="transmembrane region" description="Helical" evidence="14">
    <location>
        <begin position="214"/>
        <end position="235"/>
    </location>
</feature>
<accession>A0A1D2MHE3</accession>
<dbReference type="EMBL" id="LJIJ01001242">
    <property type="protein sequence ID" value="ODM92395.1"/>
    <property type="molecule type" value="Genomic_DNA"/>
</dbReference>
<dbReference type="InterPro" id="IPR015876">
    <property type="entry name" value="Acyl-CoA_DS"/>
</dbReference>
<organism evidence="16 17">
    <name type="scientific">Orchesella cincta</name>
    <name type="common">Springtail</name>
    <name type="synonym">Podura cincta</name>
    <dbReference type="NCBI Taxonomy" id="48709"/>
    <lineage>
        <taxon>Eukaryota</taxon>
        <taxon>Metazoa</taxon>
        <taxon>Ecdysozoa</taxon>
        <taxon>Arthropoda</taxon>
        <taxon>Hexapoda</taxon>
        <taxon>Collembola</taxon>
        <taxon>Entomobryomorpha</taxon>
        <taxon>Entomobryoidea</taxon>
        <taxon>Orchesellidae</taxon>
        <taxon>Orchesellinae</taxon>
        <taxon>Orchesella</taxon>
    </lineage>
</organism>
<comment type="domain">
    <text evidence="12">The histidine box domains are involved in binding the catalytic metal ions.</text>
</comment>
<sequence>MKHVCGDTHLVSCELNGVLQGKHILEGSNLLLKMRKDKEDIKPVAANELPPEFKKFDKPFGLEQHVFNSIFGGYITHGCMLLCFLYLYPFGIVSPWSIIPSIMYGYIGGLGITVGCHRYWTHKTFKANRPMQVLLMLMQTVSMQYPIFKWCRDHRVHHKYTDTNADPHSAARGFWFSHITWLFQPKHPEVEEKLKIIDISDLARDPIVRFQSKYYWEIFSVVFYIIPMLLFKWMYPDLTLFQNFILQHTRYGVSLHFTFLVNSVAHMWGDKPYDKDITSSENSLVSLFAVGEGWHNYHHTFPWDYKTAEFGYKINFSTMFIHFFAMIGWAYDLKTVSHKLLVDRINRTGDGSHPLFNHNHDHTNNNDSKQSETSLPTWGWGDKNLNKEDVVITETLYKSKRRG</sequence>
<keyword evidence="11 12" id="KW-0275">Fatty acid biosynthesis</keyword>
<evidence type="ECO:0000256" key="4">
    <source>
        <dbReference type="ARBA" id="ARBA00022692"/>
    </source>
</evidence>
<keyword evidence="6 14" id="KW-1133">Transmembrane helix</keyword>
<keyword evidence="10 14" id="KW-0472">Membrane</keyword>
<evidence type="ECO:0000313" key="16">
    <source>
        <dbReference type="EMBL" id="ODM92395.1"/>
    </source>
</evidence>
<evidence type="ECO:0000256" key="1">
    <source>
        <dbReference type="ARBA" id="ARBA00004141"/>
    </source>
</evidence>
<dbReference type="STRING" id="48709.A0A1D2MHE3"/>
<dbReference type="GO" id="GO:0006636">
    <property type="term" value="P:unsaturated fatty acid biosynthetic process"/>
    <property type="evidence" value="ECO:0007669"/>
    <property type="project" value="TreeGrafter"/>
</dbReference>
<evidence type="ECO:0000256" key="7">
    <source>
        <dbReference type="ARBA" id="ARBA00023002"/>
    </source>
</evidence>
<keyword evidence="3 12" id="KW-0444">Lipid biosynthesis</keyword>
<feature type="region of interest" description="Disordered" evidence="13">
    <location>
        <begin position="353"/>
        <end position="375"/>
    </location>
</feature>
<keyword evidence="4 12" id="KW-0812">Transmembrane</keyword>
<comment type="cofactor">
    <cofactor evidence="12">
        <name>Fe(2+)</name>
        <dbReference type="ChEBI" id="CHEBI:29033"/>
    </cofactor>
</comment>
<comment type="similarity">
    <text evidence="2 12">Belongs to the fatty acid desaturase type 1 family.</text>
</comment>
<dbReference type="GO" id="GO:0004768">
    <property type="term" value="F:stearoyl-CoA 9-desaturase activity"/>
    <property type="evidence" value="ECO:0007669"/>
    <property type="project" value="TreeGrafter"/>
</dbReference>
<dbReference type="OrthoDB" id="10260134at2759"/>
<dbReference type="PANTHER" id="PTHR11351:SF31">
    <property type="entry name" value="DESATURASE 1, ISOFORM A-RELATED"/>
    <property type="match status" value="1"/>
</dbReference>
<evidence type="ECO:0000256" key="8">
    <source>
        <dbReference type="ARBA" id="ARBA00023004"/>
    </source>
</evidence>
<evidence type="ECO:0000256" key="12">
    <source>
        <dbReference type="RuleBase" id="RU000581"/>
    </source>
</evidence>
<reference evidence="16 17" key="1">
    <citation type="journal article" date="2016" name="Genome Biol. Evol.">
        <title>Gene Family Evolution Reflects Adaptation to Soil Environmental Stressors in the Genome of the Collembolan Orchesella cincta.</title>
        <authorList>
            <person name="Faddeeva-Vakhrusheva A."/>
            <person name="Derks M.F."/>
            <person name="Anvar S.Y."/>
            <person name="Agamennone V."/>
            <person name="Suring W."/>
            <person name="Smit S."/>
            <person name="van Straalen N.M."/>
            <person name="Roelofs D."/>
        </authorList>
    </citation>
    <scope>NUCLEOTIDE SEQUENCE [LARGE SCALE GENOMIC DNA]</scope>
    <source>
        <tissue evidence="16">Mixed pool</tissue>
    </source>
</reference>
<dbReference type="CDD" id="cd03505">
    <property type="entry name" value="Delta9-FADS-like"/>
    <property type="match status" value="1"/>
</dbReference>
<keyword evidence="8" id="KW-0408">Iron</keyword>
<comment type="subcellular location">
    <subcellularLocation>
        <location evidence="1">Membrane</location>
        <topology evidence="1">Multi-pass membrane protein</topology>
    </subcellularLocation>
</comment>
<evidence type="ECO:0000256" key="11">
    <source>
        <dbReference type="ARBA" id="ARBA00023160"/>
    </source>
</evidence>
<evidence type="ECO:0000313" key="17">
    <source>
        <dbReference type="Proteomes" id="UP000094527"/>
    </source>
</evidence>
<gene>
    <name evidence="16" type="ORF">Ocin01_14284</name>
</gene>
<keyword evidence="5" id="KW-0276">Fatty acid metabolism</keyword>
<dbReference type="AlphaFoldDB" id="A0A1D2MHE3"/>
<dbReference type="OMA" id="HYAIEES"/>
<evidence type="ECO:0000256" key="14">
    <source>
        <dbReference type="SAM" id="Phobius"/>
    </source>
</evidence>
<feature type="transmembrane region" description="Helical" evidence="14">
    <location>
        <begin position="101"/>
        <end position="120"/>
    </location>
</feature>
<feature type="transmembrane region" description="Helical" evidence="14">
    <location>
        <begin position="66"/>
        <end position="89"/>
    </location>
</feature>
<comment type="caution">
    <text evidence="16">The sequence shown here is derived from an EMBL/GenBank/DDBJ whole genome shotgun (WGS) entry which is preliminary data.</text>
</comment>
<name>A0A1D2MHE3_ORCCI</name>
<evidence type="ECO:0000256" key="5">
    <source>
        <dbReference type="ARBA" id="ARBA00022832"/>
    </source>
</evidence>
<evidence type="ECO:0000256" key="3">
    <source>
        <dbReference type="ARBA" id="ARBA00022516"/>
    </source>
</evidence>
<keyword evidence="9" id="KW-0443">Lipid metabolism</keyword>
<evidence type="ECO:0000256" key="10">
    <source>
        <dbReference type="ARBA" id="ARBA00023136"/>
    </source>
</evidence>